<comment type="caution">
    <text evidence="2">The sequence shown here is derived from an EMBL/GenBank/DDBJ whole genome shotgun (WGS) entry which is preliminary data.</text>
</comment>
<proteinExistence type="predicted"/>
<dbReference type="Pfam" id="PF01381">
    <property type="entry name" value="HTH_3"/>
    <property type="match status" value="1"/>
</dbReference>
<dbReference type="Gene3D" id="1.10.260.40">
    <property type="entry name" value="lambda repressor-like DNA-binding domains"/>
    <property type="match status" value="1"/>
</dbReference>
<dbReference type="PROSITE" id="PS50943">
    <property type="entry name" value="HTH_CROC1"/>
    <property type="match status" value="1"/>
</dbReference>
<evidence type="ECO:0000313" key="2">
    <source>
        <dbReference type="EMBL" id="MBI1682253.1"/>
    </source>
</evidence>
<feature type="domain" description="HTH cro/C1-type" evidence="1">
    <location>
        <begin position="18"/>
        <end position="72"/>
    </location>
</feature>
<evidence type="ECO:0000259" key="1">
    <source>
        <dbReference type="PROSITE" id="PS50943"/>
    </source>
</evidence>
<name>A0ABS0SRS8_9CAUL</name>
<dbReference type="Proteomes" id="UP000639859">
    <property type="component" value="Unassembled WGS sequence"/>
</dbReference>
<keyword evidence="3" id="KW-1185">Reference proteome</keyword>
<reference evidence="2 3" key="1">
    <citation type="submission" date="2020-11" db="EMBL/GenBank/DDBJ databases">
        <title>genome sequence of strain KACC 18849.</title>
        <authorList>
            <person name="Gao J."/>
            <person name="Zhang X."/>
        </authorList>
    </citation>
    <scope>NUCLEOTIDE SEQUENCE [LARGE SCALE GENOMIC DNA]</scope>
    <source>
        <strain evidence="2 3">KACC 18849</strain>
    </source>
</reference>
<dbReference type="SUPFAM" id="SSF47413">
    <property type="entry name" value="lambda repressor-like DNA-binding domains"/>
    <property type="match status" value="1"/>
</dbReference>
<sequence length="129" mass="13869">MAGSPIPHPVDRHVGALIRAHRRAAGVSQEDLAKAIGLTFQQVQKYETGENRISASKLVEVARTLDVPIAALFDGLDATTEGGDSLIARFTALRDSNPFMQAAVDLPEPIRAELFRLATVYATEDTTAP</sequence>
<dbReference type="SMART" id="SM00530">
    <property type="entry name" value="HTH_XRE"/>
    <property type="match status" value="1"/>
</dbReference>
<accession>A0ABS0SRS8</accession>
<dbReference type="EMBL" id="JADWOX010000001">
    <property type="protein sequence ID" value="MBI1682253.1"/>
    <property type="molecule type" value="Genomic_DNA"/>
</dbReference>
<dbReference type="CDD" id="cd00093">
    <property type="entry name" value="HTH_XRE"/>
    <property type="match status" value="1"/>
</dbReference>
<protein>
    <submittedName>
        <fullName evidence="2">Helix-turn-helix transcriptional regulator</fullName>
    </submittedName>
</protein>
<dbReference type="InterPro" id="IPR010982">
    <property type="entry name" value="Lambda_DNA-bd_dom_sf"/>
</dbReference>
<dbReference type="InterPro" id="IPR001387">
    <property type="entry name" value="Cro/C1-type_HTH"/>
</dbReference>
<evidence type="ECO:0000313" key="3">
    <source>
        <dbReference type="Proteomes" id="UP000639859"/>
    </source>
</evidence>
<dbReference type="RefSeq" id="WP_198574218.1">
    <property type="nucleotide sequence ID" value="NZ_JADWOX010000001.1"/>
</dbReference>
<gene>
    <name evidence="2" type="ORF">I4Q42_01075</name>
</gene>
<organism evidence="2 3">
    <name type="scientific">Caulobacter hibisci</name>
    <dbReference type="NCBI Taxonomy" id="2035993"/>
    <lineage>
        <taxon>Bacteria</taxon>
        <taxon>Pseudomonadati</taxon>
        <taxon>Pseudomonadota</taxon>
        <taxon>Alphaproteobacteria</taxon>
        <taxon>Caulobacterales</taxon>
        <taxon>Caulobacteraceae</taxon>
        <taxon>Caulobacter</taxon>
    </lineage>
</organism>